<evidence type="ECO:0000313" key="2">
    <source>
        <dbReference type="Proteomes" id="UP000325780"/>
    </source>
</evidence>
<gene>
    <name evidence="1" type="ORF">BDV25DRAFT_163036</name>
</gene>
<name>A0A5N6TIJ1_ASPAV</name>
<keyword evidence="2" id="KW-1185">Reference proteome</keyword>
<dbReference type="GO" id="GO:0033615">
    <property type="term" value="P:mitochondrial proton-transporting ATP synthase complex assembly"/>
    <property type="evidence" value="ECO:0007669"/>
    <property type="project" value="InterPro"/>
</dbReference>
<dbReference type="OrthoDB" id="15893at2759"/>
<dbReference type="GO" id="GO:0005759">
    <property type="term" value="C:mitochondrial matrix"/>
    <property type="evidence" value="ECO:0007669"/>
    <property type="project" value="TreeGrafter"/>
</dbReference>
<proteinExistence type="predicted"/>
<dbReference type="EMBL" id="ML742283">
    <property type="protein sequence ID" value="KAE8146147.1"/>
    <property type="molecule type" value="Genomic_DNA"/>
</dbReference>
<dbReference type="InterPro" id="IPR039196">
    <property type="entry name" value="Fmc1"/>
</dbReference>
<evidence type="ECO:0000313" key="1">
    <source>
        <dbReference type="EMBL" id="KAE8146147.1"/>
    </source>
</evidence>
<evidence type="ECO:0008006" key="3">
    <source>
        <dbReference type="Google" id="ProtNLM"/>
    </source>
</evidence>
<dbReference type="Proteomes" id="UP000325780">
    <property type="component" value="Unassembled WGS sequence"/>
</dbReference>
<sequence>MSLNTQTRQTYRAILRELPRLSLSNPTPLHRRLRDLYRTNQTADEDELRMRLQTADQMAQYARAQRSYVALLDRYNPGMTMDEEERIRLTARRVGWDLPVTPGSSKE</sequence>
<organism evidence="1 2">
    <name type="scientific">Aspergillus avenaceus</name>
    <dbReference type="NCBI Taxonomy" id="36643"/>
    <lineage>
        <taxon>Eukaryota</taxon>
        <taxon>Fungi</taxon>
        <taxon>Dikarya</taxon>
        <taxon>Ascomycota</taxon>
        <taxon>Pezizomycotina</taxon>
        <taxon>Eurotiomycetes</taxon>
        <taxon>Eurotiomycetidae</taxon>
        <taxon>Eurotiales</taxon>
        <taxon>Aspergillaceae</taxon>
        <taxon>Aspergillus</taxon>
        <taxon>Aspergillus subgen. Circumdati</taxon>
    </lineage>
</organism>
<dbReference type="Pfam" id="PF13233">
    <property type="entry name" value="Complex1_LYR_2"/>
    <property type="match status" value="1"/>
</dbReference>
<dbReference type="PANTHER" id="PTHR28015">
    <property type="entry name" value="ATP SYNTHASE ASSEMBLY FACTOR FMC1, MITOCHONDRIAL"/>
    <property type="match status" value="1"/>
</dbReference>
<reference evidence="1 2" key="1">
    <citation type="submission" date="2019-04" db="EMBL/GenBank/DDBJ databases">
        <title>Friends and foes A comparative genomics study of 23 Aspergillus species from section Flavi.</title>
        <authorList>
            <consortium name="DOE Joint Genome Institute"/>
            <person name="Kjaerbolling I."/>
            <person name="Vesth T."/>
            <person name="Frisvad J.C."/>
            <person name="Nybo J.L."/>
            <person name="Theobald S."/>
            <person name="Kildgaard S."/>
            <person name="Isbrandt T."/>
            <person name="Kuo A."/>
            <person name="Sato A."/>
            <person name="Lyhne E.K."/>
            <person name="Kogle M.E."/>
            <person name="Wiebenga A."/>
            <person name="Kun R.S."/>
            <person name="Lubbers R.J."/>
            <person name="Makela M.R."/>
            <person name="Barry K."/>
            <person name="Chovatia M."/>
            <person name="Clum A."/>
            <person name="Daum C."/>
            <person name="Haridas S."/>
            <person name="He G."/>
            <person name="LaButti K."/>
            <person name="Lipzen A."/>
            <person name="Mondo S."/>
            <person name="Riley R."/>
            <person name="Salamov A."/>
            <person name="Simmons B.A."/>
            <person name="Magnuson J.K."/>
            <person name="Henrissat B."/>
            <person name="Mortensen U.H."/>
            <person name="Larsen T.O."/>
            <person name="Devries R.P."/>
            <person name="Grigoriev I.V."/>
            <person name="Machida M."/>
            <person name="Baker S.E."/>
            <person name="Andersen M.R."/>
        </authorList>
    </citation>
    <scope>NUCLEOTIDE SEQUENCE [LARGE SCALE GENOMIC DNA]</scope>
    <source>
        <strain evidence="1 2">IBT 18842</strain>
    </source>
</reference>
<dbReference type="AlphaFoldDB" id="A0A5N6TIJ1"/>
<dbReference type="PANTHER" id="PTHR28015:SF1">
    <property type="entry name" value="ATP SYNTHASE ASSEMBLY FACTOR FMC1, MITOCHONDRIAL"/>
    <property type="match status" value="1"/>
</dbReference>
<accession>A0A5N6TIJ1</accession>
<protein>
    <recommendedName>
        <fullName evidence="3">Ras guanyl-nucleotide exchange factor RasGEF</fullName>
    </recommendedName>
</protein>